<feature type="region of interest" description="Disordered" evidence="4">
    <location>
        <begin position="18"/>
        <end position="44"/>
    </location>
</feature>
<dbReference type="AlphaFoldDB" id="A0A9P4JEL7"/>
<evidence type="ECO:0000313" key="6">
    <source>
        <dbReference type="EMBL" id="KAF2197973.1"/>
    </source>
</evidence>
<dbReference type="GO" id="GO:0006281">
    <property type="term" value="P:DNA repair"/>
    <property type="evidence" value="ECO:0007669"/>
    <property type="project" value="InterPro"/>
</dbReference>
<dbReference type="Pfam" id="PF23625">
    <property type="entry name" value="UIM_2"/>
    <property type="match status" value="1"/>
</dbReference>
<dbReference type="SMART" id="SM00726">
    <property type="entry name" value="UIM"/>
    <property type="match status" value="2"/>
</dbReference>
<proteinExistence type="predicted"/>
<dbReference type="InterPro" id="IPR001736">
    <property type="entry name" value="PLipase_D/transphosphatidylase"/>
</dbReference>
<evidence type="ECO:0000256" key="1">
    <source>
        <dbReference type="PIRSR" id="PIRSR610347-1"/>
    </source>
</evidence>
<dbReference type="PANTHER" id="PTHR12415">
    <property type="entry name" value="TYROSYL-DNA PHOSPHODIESTERASE 1"/>
    <property type="match status" value="1"/>
</dbReference>
<dbReference type="PROSITE" id="PS50035">
    <property type="entry name" value="PLD"/>
    <property type="match status" value="1"/>
</dbReference>
<organism evidence="6 7">
    <name type="scientific">Delitschia confertaspora ATCC 74209</name>
    <dbReference type="NCBI Taxonomy" id="1513339"/>
    <lineage>
        <taxon>Eukaryota</taxon>
        <taxon>Fungi</taxon>
        <taxon>Dikarya</taxon>
        <taxon>Ascomycota</taxon>
        <taxon>Pezizomycotina</taxon>
        <taxon>Dothideomycetes</taxon>
        <taxon>Pleosporomycetidae</taxon>
        <taxon>Pleosporales</taxon>
        <taxon>Delitschiaceae</taxon>
        <taxon>Delitschia</taxon>
    </lineage>
</organism>
<feature type="active site" description="Proton donor/acceptor" evidence="1">
    <location>
        <position position="530"/>
    </location>
</feature>
<gene>
    <name evidence="6" type="ORF">GQ43DRAFT_483711</name>
</gene>
<dbReference type="InterPro" id="IPR010347">
    <property type="entry name" value="Tdp1"/>
</dbReference>
<keyword evidence="7" id="KW-1185">Reference proteome</keyword>
<evidence type="ECO:0000259" key="5">
    <source>
        <dbReference type="PROSITE" id="PS50035"/>
    </source>
</evidence>
<feature type="active site" description="Nucleophile" evidence="1">
    <location>
        <position position="292"/>
    </location>
</feature>
<evidence type="ECO:0000256" key="4">
    <source>
        <dbReference type="SAM" id="MobiDB-lite"/>
    </source>
</evidence>
<dbReference type="Pfam" id="PF06087">
    <property type="entry name" value="Tyr-DNA_phospho"/>
    <property type="match status" value="1"/>
</dbReference>
<dbReference type="GO" id="GO:0017005">
    <property type="term" value="F:3'-tyrosyl-DNA phosphodiesterase activity"/>
    <property type="evidence" value="ECO:0007669"/>
    <property type="project" value="TreeGrafter"/>
</dbReference>
<reference evidence="6" key="1">
    <citation type="journal article" date="2020" name="Stud. Mycol.">
        <title>101 Dothideomycetes genomes: a test case for predicting lifestyles and emergence of pathogens.</title>
        <authorList>
            <person name="Haridas S."/>
            <person name="Albert R."/>
            <person name="Binder M."/>
            <person name="Bloem J."/>
            <person name="Labutti K."/>
            <person name="Salamov A."/>
            <person name="Andreopoulos B."/>
            <person name="Baker S."/>
            <person name="Barry K."/>
            <person name="Bills G."/>
            <person name="Bluhm B."/>
            <person name="Cannon C."/>
            <person name="Castanera R."/>
            <person name="Culley D."/>
            <person name="Daum C."/>
            <person name="Ezra D."/>
            <person name="Gonzalez J."/>
            <person name="Henrissat B."/>
            <person name="Kuo A."/>
            <person name="Liang C."/>
            <person name="Lipzen A."/>
            <person name="Lutzoni F."/>
            <person name="Magnuson J."/>
            <person name="Mondo S."/>
            <person name="Nolan M."/>
            <person name="Ohm R."/>
            <person name="Pangilinan J."/>
            <person name="Park H.-J."/>
            <person name="Ramirez L."/>
            <person name="Alfaro M."/>
            <person name="Sun H."/>
            <person name="Tritt A."/>
            <person name="Yoshinaga Y."/>
            <person name="Zwiers L.-H."/>
            <person name="Turgeon B."/>
            <person name="Goodwin S."/>
            <person name="Spatafora J."/>
            <person name="Crous P."/>
            <person name="Grigoriev I."/>
        </authorList>
    </citation>
    <scope>NUCLEOTIDE SEQUENCE</scope>
    <source>
        <strain evidence="6">ATCC 74209</strain>
    </source>
</reference>
<dbReference type="PROSITE" id="PS50330">
    <property type="entry name" value="UIM"/>
    <property type="match status" value="2"/>
</dbReference>
<feature type="binding site" evidence="2">
    <location>
        <position position="532"/>
    </location>
    <ligand>
        <name>substrate</name>
    </ligand>
</feature>
<comment type="caution">
    <text evidence="6">The sequence shown here is derived from an EMBL/GenBank/DDBJ whole genome shotgun (WGS) entry which is preliminary data.</text>
</comment>
<feature type="domain" description="PLD phosphodiesterase" evidence="5">
    <location>
        <begin position="525"/>
        <end position="561"/>
    </location>
</feature>
<dbReference type="InterPro" id="IPR003903">
    <property type="entry name" value="UIM_dom"/>
</dbReference>
<feature type="compositionally biased region" description="Low complexity" evidence="4">
    <location>
        <begin position="105"/>
        <end position="118"/>
    </location>
</feature>
<sequence length="641" mass="71579">MTFSDYDEELERAIALSLQQDSTKQSNREVIDLESPEDRVSHPNHEVINIEDSEDEDLRRAIAMSLREVKQDGDDAQSAGPSNVDNATIAKPPNLVPPDLDYVEAAAPSSSSQPSKSAFGLPGLDRKAMEQERLARLAKRKRSGSPETAPNKTARKKDYFGGYHEPRMAALSKKVVDGAVDALGKLPVTGLSPIQYPQGTIKRTWAFKHPRTNDIKIEEVLQADTCTTAVLSAFEFDDTWLFSKLDPRKTKQIWVMNAKGEHQVEFRRQAAESNTPIVIHFPNMKGQIQSMHSKFMLLFHPTHLRMAVPTANFTYVDWGETPKDRNGQMHQGAVMENSVFIIDLPRRSDNGVGQKDDLTFFGKELLYFIEALGLSKPVCDSLLKFDYSATKHIAFVHSIGGSHKPPERERTGLLGLRRAVQALDLNNVKAIQLDYAASSIGHLNDRFLSQFYHAAAGTVTDSIITTEGPLPYVRDNIRIYFPLHNTVINSTGGSACGGTNTLSPSYYNAEDFPKQCMRDYTSTRPGVLSHNKLLLVRGLRTEDRKPFAWAYVGSANVSESAWGKRTGAGLGPRGGPPKIHCRNWECGVLVPVQEEVFRYVQLEDGNVPGMEVFKGTLELPFQYPGEPYGTKRPWFFRSMDY</sequence>
<feature type="region of interest" description="Disordered" evidence="4">
    <location>
        <begin position="66"/>
        <end position="124"/>
    </location>
</feature>
<dbReference type="Gene3D" id="6.10.140.100">
    <property type="match status" value="1"/>
</dbReference>
<dbReference type="Pfam" id="PF02809">
    <property type="entry name" value="UIM"/>
    <property type="match status" value="1"/>
</dbReference>
<accession>A0A9P4JEL7</accession>
<dbReference type="OrthoDB" id="47785at2759"/>
<dbReference type="SUPFAM" id="SSF56024">
    <property type="entry name" value="Phospholipase D/nuclease"/>
    <property type="match status" value="2"/>
</dbReference>
<dbReference type="CDD" id="cd09122">
    <property type="entry name" value="PLDc_Tdp1_1"/>
    <property type="match status" value="1"/>
</dbReference>
<dbReference type="EMBL" id="ML994182">
    <property type="protein sequence ID" value="KAF2197973.1"/>
    <property type="molecule type" value="Genomic_DNA"/>
</dbReference>
<evidence type="ECO:0000256" key="2">
    <source>
        <dbReference type="PIRSR" id="PIRSR610347-2"/>
    </source>
</evidence>
<feature type="compositionally biased region" description="Basic and acidic residues" evidence="4">
    <location>
        <begin position="26"/>
        <end position="44"/>
    </location>
</feature>
<dbReference type="GO" id="GO:0005634">
    <property type="term" value="C:nucleus"/>
    <property type="evidence" value="ECO:0007669"/>
    <property type="project" value="InterPro"/>
</dbReference>
<dbReference type="Gene3D" id="3.30.870.10">
    <property type="entry name" value="Endonuclease Chain A"/>
    <property type="match status" value="2"/>
</dbReference>
<name>A0A9P4JEL7_9PLEO</name>
<feature type="region of interest" description="Disordered" evidence="4">
    <location>
        <begin position="137"/>
        <end position="159"/>
    </location>
</feature>
<feature type="binding site" evidence="2">
    <location>
        <position position="294"/>
    </location>
    <ligand>
        <name>substrate</name>
    </ligand>
</feature>
<dbReference type="GO" id="GO:0003690">
    <property type="term" value="F:double-stranded DNA binding"/>
    <property type="evidence" value="ECO:0007669"/>
    <property type="project" value="TreeGrafter"/>
</dbReference>
<evidence type="ECO:0000313" key="7">
    <source>
        <dbReference type="Proteomes" id="UP000799536"/>
    </source>
</evidence>
<dbReference type="Proteomes" id="UP000799536">
    <property type="component" value="Unassembled WGS sequence"/>
</dbReference>
<dbReference type="GO" id="GO:0003697">
    <property type="term" value="F:single-stranded DNA binding"/>
    <property type="evidence" value="ECO:0007669"/>
    <property type="project" value="TreeGrafter"/>
</dbReference>
<protein>
    <submittedName>
        <fullName evidence="6">Phospholipase D/nuclease</fullName>
    </submittedName>
</protein>
<dbReference type="PANTHER" id="PTHR12415:SF4">
    <property type="entry name" value="TYROSYL-DNA PHOSPHODIESTERASE DOMAIN-CONTAINING PROTEIN"/>
    <property type="match status" value="1"/>
</dbReference>
<evidence type="ECO:0000256" key="3">
    <source>
        <dbReference type="PIRSR" id="PIRSR610347-3"/>
    </source>
</evidence>
<feature type="site" description="Interaction with DNA" evidence="3">
    <location>
        <position position="558"/>
    </location>
</feature>